<feature type="compositionally biased region" description="Low complexity" evidence="19">
    <location>
        <begin position="191"/>
        <end position="226"/>
    </location>
</feature>
<keyword evidence="5" id="KW-0158">Chromosome</keyword>
<feature type="compositionally biased region" description="Low complexity" evidence="19">
    <location>
        <begin position="24"/>
        <end position="39"/>
    </location>
</feature>
<evidence type="ECO:0000256" key="16">
    <source>
        <dbReference type="ARBA" id="ARBA00023328"/>
    </source>
</evidence>
<keyword evidence="10" id="KW-0159">Chromosome partition</keyword>
<evidence type="ECO:0000256" key="1">
    <source>
        <dbReference type="ARBA" id="ARBA00004123"/>
    </source>
</evidence>
<evidence type="ECO:0000256" key="15">
    <source>
        <dbReference type="ARBA" id="ARBA00023306"/>
    </source>
</evidence>
<evidence type="ECO:0000256" key="11">
    <source>
        <dbReference type="ARBA" id="ARBA00022838"/>
    </source>
</evidence>
<evidence type="ECO:0000256" key="18">
    <source>
        <dbReference type="ARBA" id="ARBA00044358"/>
    </source>
</evidence>
<evidence type="ECO:0000313" key="20">
    <source>
        <dbReference type="EMBL" id="KAK7203333.1"/>
    </source>
</evidence>
<keyword evidence="6" id="KW-0963">Cytoplasm</keyword>
<evidence type="ECO:0000313" key="21">
    <source>
        <dbReference type="Proteomes" id="UP001498771"/>
    </source>
</evidence>
<name>A0ABR1F0F3_9ASCO</name>
<evidence type="ECO:0000256" key="7">
    <source>
        <dbReference type="ARBA" id="ARBA00022618"/>
    </source>
</evidence>
<evidence type="ECO:0000256" key="9">
    <source>
        <dbReference type="ARBA" id="ARBA00022776"/>
    </source>
</evidence>
<feature type="compositionally biased region" description="Basic and acidic residues" evidence="19">
    <location>
        <begin position="162"/>
        <end position="177"/>
    </location>
</feature>
<dbReference type="Proteomes" id="UP001498771">
    <property type="component" value="Unassembled WGS sequence"/>
</dbReference>
<protein>
    <recommendedName>
        <fullName evidence="17">DASH complex subunit DUO1</fullName>
    </recommendedName>
    <alternativeName>
        <fullName evidence="18">Outer kinetochore protein DUO1</fullName>
    </alternativeName>
</protein>
<evidence type="ECO:0000256" key="17">
    <source>
        <dbReference type="ARBA" id="ARBA00044152"/>
    </source>
</evidence>
<accession>A0ABR1F0F3</accession>
<organism evidence="20 21">
    <name type="scientific">Myxozyma melibiosi</name>
    <dbReference type="NCBI Taxonomy" id="54550"/>
    <lineage>
        <taxon>Eukaryota</taxon>
        <taxon>Fungi</taxon>
        <taxon>Dikarya</taxon>
        <taxon>Ascomycota</taxon>
        <taxon>Saccharomycotina</taxon>
        <taxon>Lipomycetes</taxon>
        <taxon>Lipomycetales</taxon>
        <taxon>Lipomycetaceae</taxon>
        <taxon>Myxozyma</taxon>
    </lineage>
</organism>
<keyword evidence="16" id="KW-0137">Centromere</keyword>
<evidence type="ECO:0000256" key="4">
    <source>
        <dbReference type="ARBA" id="ARBA00005366"/>
    </source>
</evidence>
<dbReference type="GeneID" id="90038950"/>
<keyword evidence="15" id="KW-0131">Cell cycle</keyword>
<dbReference type="PANTHER" id="PTHR28216:SF1">
    <property type="entry name" value="DASH COMPLEX SUBUNIT DUO1"/>
    <property type="match status" value="1"/>
</dbReference>
<evidence type="ECO:0000256" key="3">
    <source>
        <dbReference type="ARBA" id="ARBA00004629"/>
    </source>
</evidence>
<evidence type="ECO:0000256" key="6">
    <source>
        <dbReference type="ARBA" id="ARBA00022490"/>
    </source>
</evidence>
<evidence type="ECO:0000256" key="2">
    <source>
        <dbReference type="ARBA" id="ARBA00004186"/>
    </source>
</evidence>
<evidence type="ECO:0000256" key="8">
    <source>
        <dbReference type="ARBA" id="ARBA00022701"/>
    </source>
</evidence>
<gene>
    <name evidence="20" type="ORF">BZA70DRAFT_283441</name>
</gene>
<dbReference type="PANTHER" id="PTHR28216">
    <property type="entry name" value="DASH COMPLEX SUBUNIT DUO1"/>
    <property type="match status" value="1"/>
</dbReference>
<dbReference type="Pfam" id="PF08651">
    <property type="entry name" value="DASH_Duo1"/>
    <property type="match status" value="1"/>
</dbReference>
<keyword evidence="11" id="KW-0995">Kinetochore</keyword>
<keyword evidence="12" id="KW-0175">Coiled coil</keyword>
<evidence type="ECO:0000256" key="5">
    <source>
        <dbReference type="ARBA" id="ARBA00022454"/>
    </source>
</evidence>
<comment type="subcellular location">
    <subcellularLocation>
        <location evidence="3">Chromosome</location>
        <location evidence="3">Centromere</location>
        <location evidence="3">Kinetochore</location>
    </subcellularLocation>
    <subcellularLocation>
        <location evidence="2">Cytoplasm</location>
        <location evidence="2">Cytoskeleton</location>
        <location evidence="2">Spindle</location>
    </subcellularLocation>
    <subcellularLocation>
        <location evidence="1">Nucleus</location>
    </subcellularLocation>
</comment>
<dbReference type="InterPro" id="IPR013960">
    <property type="entry name" value="DASH_Duo1"/>
</dbReference>
<evidence type="ECO:0000256" key="14">
    <source>
        <dbReference type="ARBA" id="ARBA00023242"/>
    </source>
</evidence>
<sequence>MPADTDNLAATLQDLAVSLQAFEQQQQQQPQQSSTPGQGYLPTGDNDDATAYREERLLLELEQVKAMNASIDTVLDSIRVAESNLDRVTRTTRNVDSLLDLWIRILSQTEHTQRLVFDSEWEGATKDEQLHQARLIALAAQQAQARANAERRAQEAALANQKKKEAEELKRRRDAVLQKRIYGNKLGGGAKPAASKSTSSAPSTGRRPISTSSSRSTSSRSTGLGS</sequence>
<comment type="similarity">
    <text evidence="4">Belongs to the DASH complex DUO1 family.</text>
</comment>
<evidence type="ECO:0000256" key="19">
    <source>
        <dbReference type="SAM" id="MobiDB-lite"/>
    </source>
</evidence>
<keyword evidence="14" id="KW-0539">Nucleus</keyword>
<dbReference type="EMBL" id="JBBJBU010000012">
    <property type="protein sequence ID" value="KAK7203333.1"/>
    <property type="molecule type" value="Genomic_DNA"/>
</dbReference>
<comment type="caution">
    <text evidence="20">The sequence shown here is derived from an EMBL/GenBank/DDBJ whole genome shotgun (WGS) entry which is preliminary data.</text>
</comment>
<reference evidence="20 21" key="1">
    <citation type="submission" date="2024-03" db="EMBL/GenBank/DDBJ databases">
        <title>Genome-scale model development and genomic sequencing of the oleaginous clade Lipomyces.</title>
        <authorList>
            <consortium name="Lawrence Berkeley National Laboratory"/>
            <person name="Czajka J.J."/>
            <person name="Han Y."/>
            <person name="Kim J."/>
            <person name="Mondo S.J."/>
            <person name="Hofstad B.A."/>
            <person name="Robles A."/>
            <person name="Haridas S."/>
            <person name="Riley R."/>
            <person name="LaButti K."/>
            <person name="Pangilinan J."/>
            <person name="Andreopoulos W."/>
            <person name="Lipzen A."/>
            <person name="Yan J."/>
            <person name="Wang M."/>
            <person name="Ng V."/>
            <person name="Grigoriev I.V."/>
            <person name="Spatafora J.W."/>
            <person name="Magnuson J.K."/>
            <person name="Baker S.E."/>
            <person name="Pomraning K.R."/>
        </authorList>
    </citation>
    <scope>NUCLEOTIDE SEQUENCE [LARGE SCALE GENOMIC DNA]</scope>
    <source>
        <strain evidence="20 21">Phaff 52-87</strain>
    </source>
</reference>
<proteinExistence type="inferred from homology"/>
<feature type="region of interest" description="Disordered" evidence="19">
    <location>
        <begin position="21"/>
        <end position="47"/>
    </location>
</feature>
<evidence type="ECO:0000256" key="12">
    <source>
        <dbReference type="ARBA" id="ARBA00023054"/>
    </source>
</evidence>
<keyword evidence="9" id="KW-0498">Mitosis</keyword>
<evidence type="ECO:0000256" key="10">
    <source>
        <dbReference type="ARBA" id="ARBA00022829"/>
    </source>
</evidence>
<keyword evidence="7" id="KW-0132">Cell division</keyword>
<keyword evidence="13" id="KW-0206">Cytoskeleton</keyword>
<keyword evidence="8" id="KW-0493">Microtubule</keyword>
<feature type="region of interest" description="Disordered" evidence="19">
    <location>
        <begin position="151"/>
        <end position="226"/>
    </location>
</feature>
<dbReference type="RefSeq" id="XP_064766366.1">
    <property type="nucleotide sequence ID" value="XM_064913438.1"/>
</dbReference>
<evidence type="ECO:0000256" key="13">
    <source>
        <dbReference type="ARBA" id="ARBA00023212"/>
    </source>
</evidence>
<keyword evidence="21" id="KW-1185">Reference proteome</keyword>